<dbReference type="OrthoDB" id="2987506at2759"/>
<evidence type="ECO:0000313" key="1">
    <source>
        <dbReference type="EMBL" id="KAH7213294.1"/>
    </source>
</evidence>
<protein>
    <submittedName>
        <fullName evidence="1">Uncharacterized protein</fullName>
    </submittedName>
</protein>
<sequence length="197" mass="21786">MTNYSLTVRIQGRMALQQFAQQGYNLCFASAVEREGYKVIASSMNIAPNAQFQWNDDFGVAASQSNFMNGVQVMAATDIESIRPGQTYTLTPDWQGSVDDGGPQGGIRFNNKADRASPIVYRTINGSRAPIYFGSMQLPRGSSQEIKPNNRVTVWFQRDGETGTMIDGIDGQNIEIDMSGRTNATVVFNDDFTWSLQ</sequence>
<gene>
    <name evidence="1" type="ORF">BKA55DRAFT_697800</name>
</gene>
<proteinExistence type="predicted"/>
<reference evidence="1" key="1">
    <citation type="journal article" date="2021" name="Nat. Commun.">
        <title>Genetic determinants of endophytism in the Arabidopsis root mycobiome.</title>
        <authorList>
            <person name="Mesny F."/>
            <person name="Miyauchi S."/>
            <person name="Thiergart T."/>
            <person name="Pickel B."/>
            <person name="Atanasova L."/>
            <person name="Karlsson M."/>
            <person name="Huettel B."/>
            <person name="Barry K.W."/>
            <person name="Haridas S."/>
            <person name="Chen C."/>
            <person name="Bauer D."/>
            <person name="Andreopoulos W."/>
            <person name="Pangilinan J."/>
            <person name="LaButti K."/>
            <person name="Riley R."/>
            <person name="Lipzen A."/>
            <person name="Clum A."/>
            <person name="Drula E."/>
            <person name="Henrissat B."/>
            <person name="Kohler A."/>
            <person name="Grigoriev I.V."/>
            <person name="Martin F.M."/>
            <person name="Hacquard S."/>
        </authorList>
    </citation>
    <scope>NUCLEOTIDE SEQUENCE</scope>
    <source>
        <strain evidence="1">MPI-CAGE-AT-0023</strain>
    </source>
</reference>
<dbReference type="AlphaFoldDB" id="A0A9P9JKU6"/>
<dbReference type="EMBL" id="JAGMUX010000030">
    <property type="protein sequence ID" value="KAH7213294.1"/>
    <property type="molecule type" value="Genomic_DNA"/>
</dbReference>
<evidence type="ECO:0000313" key="2">
    <source>
        <dbReference type="Proteomes" id="UP000720189"/>
    </source>
</evidence>
<organism evidence="1 2">
    <name type="scientific">Fusarium redolens</name>
    <dbReference type="NCBI Taxonomy" id="48865"/>
    <lineage>
        <taxon>Eukaryota</taxon>
        <taxon>Fungi</taxon>
        <taxon>Dikarya</taxon>
        <taxon>Ascomycota</taxon>
        <taxon>Pezizomycotina</taxon>
        <taxon>Sordariomycetes</taxon>
        <taxon>Hypocreomycetidae</taxon>
        <taxon>Hypocreales</taxon>
        <taxon>Nectriaceae</taxon>
        <taxon>Fusarium</taxon>
        <taxon>Fusarium redolens species complex</taxon>
    </lineage>
</organism>
<dbReference type="Proteomes" id="UP000720189">
    <property type="component" value="Unassembled WGS sequence"/>
</dbReference>
<keyword evidence="2" id="KW-1185">Reference proteome</keyword>
<accession>A0A9P9JKU6</accession>
<comment type="caution">
    <text evidence="1">The sequence shown here is derived from an EMBL/GenBank/DDBJ whole genome shotgun (WGS) entry which is preliminary data.</text>
</comment>
<dbReference type="GeneID" id="70230393"/>
<name>A0A9P9JKU6_FUSRE</name>
<dbReference type="RefSeq" id="XP_046041742.1">
    <property type="nucleotide sequence ID" value="XM_046200439.1"/>
</dbReference>